<keyword evidence="6 10" id="KW-1133">Transmembrane helix</keyword>
<protein>
    <recommendedName>
        <fullName evidence="8">Eukaryotic translation initiation factor 3 subunit E</fullName>
        <shortName evidence="8">eIF3e</shortName>
    </recommendedName>
</protein>
<feature type="domain" description="PCI" evidence="11">
    <location>
        <begin position="239"/>
        <end position="430"/>
    </location>
</feature>
<evidence type="ECO:0000259" key="11">
    <source>
        <dbReference type="PROSITE" id="PS50250"/>
    </source>
</evidence>
<dbReference type="Pfam" id="PF00999">
    <property type="entry name" value="Na_H_Exchanger"/>
    <property type="match status" value="1"/>
</dbReference>
<feature type="region of interest" description="Disordered" evidence="9">
    <location>
        <begin position="1013"/>
        <end position="1062"/>
    </location>
</feature>
<name>A0A8H5FTW8_9AGAR</name>
<dbReference type="EMBL" id="JAACJO010000019">
    <property type="protein sequence ID" value="KAF5348508.1"/>
    <property type="molecule type" value="Genomic_DNA"/>
</dbReference>
<dbReference type="SMART" id="SM01186">
    <property type="entry name" value="eIF3_N"/>
    <property type="match status" value="1"/>
</dbReference>
<dbReference type="HAMAP" id="MF_03004">
    <property type="entry name" value="eIF3e"/>
    <property type="match status" value="1"/>
</dbReference>
<evidence type="ECO:0000256" key="9">
    <source>
        <dbReference type="SAM" id="MobiDB-lite"/>
    </source>
</evidence>
<dbReference type="CDD" id="cd21378">
    <property type="entry name" value="eIF3E"/>
    <property type="match status" value="1"/>
</dbReference>
<feature type="transmembrane region" description="Helical" evidence="10">
    <location>
        <begin position="763"/>
        <end position="781"/>
    </location>
</feature>
<accession>A0A8H5FTW8</accession>
<evidence type="ECO:0000256" key="3">
    <source>
        <dbReference type="ARBA" id="ARBA00022540"/>
    </source>
</evidence>
<dbReference type="GO" id="GO:0071540">
    <property type="term" value="C:eukaryotic translation initiation factor 3 complex, eIF3e"/>
    <property type="evidence" value="ECO:0007669"/>
    <property type="project" value="UniProtKB-UniRule"/>
</dbReference>
<dbReference type="GO" id="GO:0015297">
    <property type="term" value="F:antiporter activity"/>
    <property type="evidence" value="ECO:0007669"/>
    <property type="project" value="InterPro"/>
</dbReference>
<dbReference type="Pfam" id="PF01399">
    <property type="entry name" value="PCI"/>
    <property type="match status" value="1"/>
</dbReference>
<feature type="transmembrane region" description="Helical" evidence="10">
    <location>
        <begin position="889"/>
        <end position="911"/>
    </location>
</feature>
<feature type="region of interest" description="Disordered" evidence="9">
    <location>
        <begin position="930"/>
        <end position="974"/>
    </location>
</feature>
<dbReference type="InterPro" id="IPR006153">
    <property type="entry name" value="Cation/H_exchanger_TM"/>
</dbReference>
<feature type="transmembrane region" description="Helical" evidence="10">
    <location>
        <begin position="641"/>
        <end position="662"/>
    </location>
</feature>
<feature type="compositionally biased region" description="Basic residues" evidence="9">
    <location>
        <begin position="943"/>
        <end position="954"/>
    </location>
</feature>
<keyword evidence="4 10" id="KW-0812">Transmembrane</keyword>
<dbReference type="InterPro" id="IPR038770">
    <property type="entry name" value="Na+/solute_symporter_sf"/>
</dbReference>
<dbReference type="GO" id="GO:0001732">
    <property type="term" value="P:formation of cytoplasmic translation initiation complex"/>
    <property type="evidence" value="ECO:0007669"/>
    <property type="project" value="UniProtKB-UniRule"/>
</dbReference>
<dbReference type="PROSITE" id="PS50250">
    <property type="entry name" value="PCI"/>
    <property type="match status" value="1"/>
</dbReference>
<evidence type="ECO:0000256" key="2">
    <source>
        <dbReference type="ARBA" id="ARBA00022490"/>
    </source>
</evidence>
<feature type="transmembrane region" description="Helical" evidence="10">
    <location>
        <begin position="674"/>
        <end position="700"/>
    </location>
</feature>
<feature type="compositionally biased region" description="Basic and acidic residues" evidence="9">
    <location>
        <begin position="964"/>
        <end position="974"/>
    </location>
</feature>
<comment type="function">
    <text evidence="8">Component of the eukaryotic translation initiation factor 3 (eIF-3) complex, which is involved in protein synthesis of a specialized repertoire of mRNAs and, together with other initiation factors, stimulates binding of mRNA and methionyl-tRNAi to the 40S ribosome. The eIF-3 complex specifically targets and initiates translation of a subset of mRNAs involved in cell proliferation.</text>
</comment>
<dbReference type="Proteomes" id="UP000559027">
    <property type="component" value="Unassembled WGS sequence"/>
</dbReference>
<gene>
    <name evidence="8" type="primary">INT6</name>
    <name evidence="12" type="ORF">D9756_009648</name>
</gene>
<comment type="similarity">
    <text evidence="8">Belongs to the eIF-3 subunit E family.</text>
</comment>
<keyword evidence="7 10" id="KW-0472">Membrane</keyword>
<dbReference type="InterPro" id="IPR036390">
    <property type="entry name" value="WH_DNA-bd_sf"/>
</dbReference>
<feature type="transmembrane region" description="Helical" evidence="10">
    <location>
        <begin position="706"/>
        <end position="728"/>
    </location>
</feature>
<evidence type="ECO:0000256" key="5">
    <source>
        <dbReference type="ARBA" id="ARBA00022917"/>
    </source>
</evidence>
<feature type="transmembrane region" description="Helical" evidence="10">
    <location>
        <begin position="793"/>
        <end position="812"/>
    </location>
</feature>
<keyword evidence="13" id="KW-1185">Reference proteome</keyword>
<comment type="subcellular location">
    <subcellularLocation>
        <location evidence="8">Cytoplasm</location>
    </subcellularLocation>
    <subcellularLocation>
        <location evidence="1">Membrane</location>
        <topology evidence="1">Multi-pass membrane protein</topology>
    </subcellularLocation>
</comment>
<dbReference type="GO" id="GO:1902600">
    <property type="term" value="P:proton transmembrane transport"/>
    <property type="evidence" value="ECO:0007669"/>
    <property type="project" value="InterPro"/>
</dbReference>
<keyword evidence="3 8" id="KW-0396">Initiation factor</keyword>
<feature type="transmembrane region" description="Helical" evidence="10">
    <location>
        <begin position="480"/>
        <end position="502"/>
    </location>
</feature>
<evidence type="ECO:0000313" key="12">
    <source>
        <dbReference type="EMBL" id="KAF5348508.1"/>
    </source>
</evidence>
<dbReference type="GO" id="GO:0016282">
    <property type="term" value="C:eukaryotic 43S preinitiation complex"/>
    <property type="evidence" value="ECO:0007669"/>
    <property type="project" value="UniProtKB-UniRule"/>
</dbReference>
<dbReference type="InterPro" id="IPR019010">
    <property type="entry name" value="eIF3e_N"/>
</dbReference>
<feature type="transmembrane region" description="Helical" evidence="10">
    <location>
        <begin position="824"/>
        <end position="850"/>
    </location>
</feature>
<evidence type="ECO:0000256" key="8">
    <source>
        <dbReference type="HAMAP-Rule" id="MF_03004"/>
    </source>
</evidence>
<dbReference type="Gene3D" id="1.20.1530.20">
    <property type="match status" value="1"/>
</dbReference>
<proteinExistence type="inferred from homology"/>
<dbReference type="InterPro" id="IPR000717">
    <property type="entry name" value="PCI_dom"/>
</dbReference>
<feature type="transmembrane region" description="Helical" evidence="10">
    <location>
        <begin position="605"/>
        <end position="629"/>
    </location>
</feature>
<comment type="subunit">
    <text evidence="8">Component of the eukaryotic translation initiation factor 3 (eIF-3) complex.</text>
</comment>
<reference evidence="12 13" key="1">
    <citation type="journal article" date="2020" name="ISME J.">
        <title>Uncovering the hidden diversity of litter-decomposition mechanisms in mushroom-forming fungi.</title>
        <authorList>
            <person name="Floudas D."/>
            <person name="Bentzer J."/>
            <person name="Ahren D."/>
            <person name="Johansson T."/>
            <person name="Persson P."/>
            <person name="Tunlid A."/>
        </authorList>
    </citation>
    <scope>NUCLEOTIDE SEQUENCE [LARGE SCALE GENOMIC DNA]</scope>
    <source>
        <strain evidence="12 13">CBS 146.42</strain>
    </source>
</reference>
<dbReference type="Pfam" id="PF09440">
    <property type="entry name" value="eIF3_N"/>
    <property type="match status" value="1"/>
</dbReference>
<evidence type="ECO:0000256" key="10">
    <source>
        <dbReference type="SAM" id="Phobius"/>
    </source>
</evidence>
<sequence>MTEHDLSKTIIPYLDRHLSFPLLTHLVETQLFPAEEVTQAQYELAKGTNMFDYAASLFEQLHPNQEIPPEFEGKRQNAVSTHERLQHEAQAVLEVIEKPEVAQALRQDKNQNLQFLKDNYSLTLEQITALYNFGQFQYSYGNYSGAADYLYHFRVLSTNPDLTTSAHWGKLASDILTGKWDTALEELNTLRDLIDSRTPASILAAAAAASASGASADKTEPALVQLHSRTWLVHWSLFIYFNHEQGRTLLLETFLSPTYLNTIQASCPWILRYLTVAAILSRKASSTSSSTNPVSARVRNAIREVVKVIQMEEYQYQDPVTAFLKELYVEFDFEAAQRELTRAEEVVRNDFFLGEFREEFLDNARYLISEAYCRIHQRIDIGDLSERLNLSKDEGEKWIVNLIRETRMGADAKIDLEKPFELYRLVPPTHFTLNSETLSGDWIMPEFSNQILKLFRRAASGPGGLLNGKDPTAVSDEDPFRLWVIQVGIIVVTASLLSLALRKIRQPKVIAEVLGGILLGMSTGTWHRSDRVRLKLPPFSLHNACFLVSNLQHQIAGRIPGFTEHIFPQDSRANLNLTANIGLCLFLFLVGLEIDAAVIRRNAKLSVTVAFAGMALPFGLGTALSMPLFNRFITGDVEYTHFMLFTGVAYSITAFPVLCRILTELKLLDTTVGIVVLSAGVGNDIVGWTSLALSVALVNAGSGLQALYILLVCVGWTIFLLFPVKYALRWLAKKTGSIESGPTLFFMTVTMMVMFGSSFFTDIIGVHAIFGAFVTGLIVPREGGLTIALTEKLEDMVAIIFLPLYFTLSGLSTDLGLLNDGITWGFTIAIMSLAFTGKFGGCTLAAHYVARFNWRESATIGSLMSCKGLVELIVLNVGLTAGILNQRVFSMFVLEALVLTFLTTPLVTTLYPPKYRVRIAKTGANFNNVADDSEAGQAGAQTSKKKRNRHRRHRDGQASQSYSQEHHASDADVYKEEEKTRFTVVLDRIEHLPGAMAVAQLINPLIHGFDDEPDADQSLEADQPRSFHDKVSEKLQLKVKGKEDTGRQSPAPSTTSSIASSTSTSSTIVSPVINALRLIKLSDRVSAVMKSHETSTLLHSDPLLSIYRMFSLWQGINVFGEVDVVPEEEMAGCTLEKANGFGAEMIVVPWVIHTSTNAPLVGSADGWQTPRGKESHNPFEALFKTGAVRDGTNTPVPPDVHAHTAHSGRGFWSLASGTSLKHSHYIRNVFARSDVDVGLYIDQSGLTPSSTPVYDGEMSSTGAVDPMAMAALGLNGTGKGRGRVHIFLPFVGGPDDRLALEFVVGLCRRNERMRATVVRLRKVEESVAPVADLSMVAEGDEKGKSLELRNEEINATTIASTTPGFPDTVYGQANTEVRLQSAAADDIAWARYATPRPANPRDGSSSSSSTPPSDASQSPPLPRMSFKEVATPKPLHTAIDEAYALQRLSHGSKPRSKLVKSGASASAAGVGVVVVLGRSRRLAVESHRAELKELMQEDSAGGEVVETGMLRDVKKTVGEVGSAFVGRGVGVGVWVLQASLDRER</sequence>
<evidence type="ECO:0000256" key="6">
    <source>
        <dbReference type="ARBA" id="ARBA00022989"/>
    </source>
</evidence>
<evidence type="ECO:0000256" key="1">
    <source>
        <dbReference type="ARBA" id="ARBA00004141"/>
    </source>
</evidence>
<keyword evidence="2 8" id="KW-0963">Cytoplasm</keyword>
<dbReference type="OrthoDB" id="2687058at2759"/>
<feature type="compositionally biased region" description="Low complexity" evidence="9">
    <location>
        <begin position="1404"/>
        <end position="1418"/>
    </location>
</feature>
<comment type="caution">
    <text evidence="12">The sequence shown here is derived from an EMBL/GenBank/DDBJ whole genome shotgun (WGS) entry which is preliminary data.</text>
</comment>
<evidence type="ECO:0000256" key="7">
    <source>
        <dbReference type="ARBA" id="ARBA00023136"/>
    </source>
</evidence>
<dbReference type="GO" id="GO:0003743">
    <property type="term" value="F:translation initiation factor activity"/>
    <property type="evidence" value="ECO:0007669"/>
    <property type="project" value="UniProtKB-UniRule"/>
</dbReference>
<dbReference type="SUPFAM" id="SSF46785">
    <property type="entry name" value="Winged helix' DNA-binding domain"/>
    <property type="match status" value="1"/>
</dbReference>
<dbReference type="GO" id="GO:0033290">
    <property type="term" value="C:eukaryotic 48S preinitiation complex"/>
    <property type="evidence" value="ECO:0007669"/>
    <property type="project" value="UniProtKB-UniRule"/>
</dbReference>
<feature type="compositionally biased region" description="Basic and acidic residues" evidence="9">
    <location>
        <begin position="1022"/>
        <end position="1046"/>
    </location>
</feature>
<feature type="region of interest" description="Disordered" evidence="9">
    <location>
        <begin position="1394"/>
        <end position="1425"/>
    </location>
</feature>
<evidence type="ECO:0000256" key="4">
    <source>
        <dbReference type="ARBA" id="ARBA00022692"/>
    </source>
</evidence>
<organism evidence="12 13">
    <name type="scientific">Leucocoprinus leucothites</name>
    <dbReference type="NCBI Taxonomy" id="201217"/>
    <lineage>
        <taxon>Eukaryota</taxon>
        <taxon>Fungi</taxon>
        <taxon>Dikarya</taxon>
        <taxon>Basidiomycota</taxon>
        <taxon>Agaricomycotina</taxon>
        <taxon>Agaricomycetes</taxon>
        <taxon>Agaricomycetidae</taxon>
        <taxon>Agaricales</taxon>
        <taxon>Agaricineae</taxon>
        <taxon>Agaricaceae</taxon>
        <taxon>Leucocoprinus</taxon>
    </lineage>
</organism>
<evidence type="ECO:0000313" key="13">
    <source>
        <dbReference type="Proteomes" id="UP000559027"/>
    </source>
</evidence>
<feature type="compositionally biased region" description="Low complexity" evidence="9">
    <location>
        <begin position="1049"/>
        <end position="1062"/>
    </location>
</feature>
<dbReference type="PANTHER" id="PTHR10317">
    <property type="entry name" value="EUKARYOTIC TRANSLATION INITIATION FACTOR 3 SUBUNIT E"/>
    <property type="match status" value="1"/>
</dbReference>
<dbReference type="GO" id="GO:0016020">
    <property type="term" value="C:membrane"/>
    <property type="evidence" value="ECO:0007669"/>
    <property type="project" value="UniProtKB-SubCell"/>
</dbReference>
<dbReference type="InterPro" id="IPR016650">
    <property type="entry name" value="eIF3e"/>
</dbReference>
<feature type="transmembrane region" description="Helical" evidence="10">
    <location>
        <begin position="740"/>
        <end position="757"/>
    </location>
</feature>
<keyword evidence="5 8" id="KW-0648">Protein biosynthesis</keyword>